<evidence type="ECO:0000256" key="10">
    <source>
        <dbReference type="SAM" id="MobiDB-lite"/>
    </source>
</evidence>
<comment type="subcellular location">
    <subcellularLocation>
        <location evidence="1">Membrane</location>
        <topology evidence="1">Multi-pass membrane protein</topology>
    </subcellularLocation>
</comment>
<feature type="transmembrane region" description="Helical" evidence="11">
    <location>
        <begin position="198"/>
        <end position="220"/>
    </location>
</feature>
<comment type="similarity">
    <text evidence="9">Belongs to the two pore domain potassium channel (TC 1.A.1.8) family.</text>
</comment>
<sequence>MSPYPPCPQGHHIPVATTSPRPHGGRGGPRAVHEVLWPSAWPWQPSCPHGHHVPMPPPPAPRAPPRRPHPPPPPPLVSPPTSPPPPRGYREETVGPVVVACDRPRDVSMALTGGRGGHTQNRAPPPPSRVRGVGSPLWGPLWGRPWGAAMGCRVALGLLLVAQGGLLLLGTLGLWVLEGGARTLGTPPGTLNASGTPRWDLASAFFFSTTLLTTVGYGPVAPLSPGGKAFCLAYAALGVPFTVLTLAVVARWLSVPVTRWPRRYLRARWGWSPQGAAGLHLGLLAGAVAGGFVLLPATALWALGGSRSFLDAVFFCGMAVTTVGLGDAAAAPEGQPLRHLYRVALAGERGRGVGGIGVGGVGVWGSGVGSMWWLGLRGWGLLGGEASSLGWCLYGGGVFMVGVFMVGVFMVG</sequence>
<evidence type="ECO:0000256" key="3">
    <source>
        <dbReference type="ARBA" id="ARBA00022692"/>
    </source>
</evidence>
<evidence type="ECO:0000256" key="8">
    <source>
        <dbReference type="ARBA" id="ARBA00023303"/>
    </source>
</evidence>
<keyword evidence="2 9" id="KW-0813">Transport</keyword>
<keyword evidence="14" id="KW-1185">Reference proteome</keyword>
<feature type="domain" description="Potassium channel" evidence="12">
    <location>
        <begin position="292"/>
        <end position="331"/>
    </location>
</feature>
<feature type="compositionally biased region" description="Pro residues" evidence="10">
    <location>
        <begin position="54"/>
        <end position="63"/>
    </location>
</feature>
<evidence type="ECO:0000256" key="11">
    <source>
        <dbReference type="SAM" id="Phobius"/>
    </source>
</evidence>
<keyword evidence="5 11" id="KW-1133">Transmembrane helix</keyword>
<dbReference type="GO" id="GO:0015271">
    <property type="term" value="F:outward rectifier potassium channel activity"/>
    <property type="evidence" value="ECO:0007669"/>
    <property type="project" value="TreeGrafter"/>
</dbReference>
<keyword evidence="6 9" id="KW-0406">Ion transport</keyword>
<feature type="domain" description="Potassium channel" evidence="12">
    <location>
        <begin position="195"/>
        <end position="254"/>
    </location>
</feature>
<dbReference type="PRINTS" id="PR01333">
    <property type="entry name" value="2POREKCHANEL"/>
</dbReference>
<reference evidence="13" key="1">
    <citation type="submission" date="2025-08" db="UniProtKB">
        <authorList>
            <consortium name="Ensembl"/>
        </authorList>
    </citation>
    <scope>IDENTIFICATION</scope>
</reference>
<evidence type="ECO:0000259" key="12">
    <source>
        <dbReference type="Pfam" id="PF07885"/>
    </source>
</evidence>
<dbReference type="Proteomes" id="UP000694556">
    <property type="component" value="Unassembled WGS sequence"/>
</dbReference>
<keyword evidence="8 9" id="KW-0407">Ion channel</keyword>
<dbReference type="InterPro" id="IPR013099">
    <property type="entry name" value="K_chnl_dom"/>
</dbReference>
<feature type="region of interest" description="Disordered" evidence="10">
    <location>
        <begin position="53"/>
        <end position="91"/>
    </location>
</feature>
<evidence type="ECO:0000256" key="6">
    <source>
        <dbReference type="ARBA" id="ARBA00023065"/>
    </source>
</evidence>
<name>A0A8C3GPJ5_CAIMO</name>
<evidence type="ECO:0000256" key="2">
    <source>
        <dbReference type="ARBA" id="ARBA00022448"/>
    </source>
</evidence>
<feature type="region of interest" description="Disordered" evidence="10">
    <location>
        <begin position="1"/>
        <end position="31"/>
    </location>
</feature>
<keyword evidence="7 11" id="KW-0472">Membrane</keyword>
<feature type="transmembrane region" description="Helical" evidence="11">
    <location>
        <begin position="309"/>
        <end position="331"/>
    </location>
</feature>
<dbReference type="PANTHER" id="PTHR11003">
    <property type="entry name" value="POTASSIUM CHANNEL, SUBFAMILY K"/>
    <property type="match status" value="1"/>
</dbReference>
<dbReference type="Pfam" id="PF07885">
    <property type="entry name" value="Ion_trans_2"/>
    <property type="match status" value="2"/>
</dbReference>
<dbReference type="InterPro" id="IPR003280">
    <property type="entry name" value="2pore_dom_K_chnl"/>
</dbReference>
<organism evidence="13 14">
    <name type="scientific">Cairina moschata</name>
    <name type="common">Muscovy duck</name>
    <dbReference type="NCBI Taxonomy" id="8855"/>
    <lineage>
        <taxon>Eukaryota</taxon>
        <taxon>Metazoa</taxon>
        <taxon>Chordata</taxon>
        <taxon>Craniata</taxon>
        <taxon>Vertebrata</taxon>
        <taxon>Euteleostomi</taxon>
        <taxon>Archelosauria</taxon>
        <taxon>Archosauria</taxon>
        <taxon>Dinosauria</taxon>
        <taxon>Saurischia</taxon>
        <taxon>Theropoda</taxon>
        <taxon>Coelurosauria</taxon>
        <taxon>Aves</taxon>
        <taxon>Neognathae</taxon>
        <taxon>Galloanserae</taxon>
        <taxon>Anseriformes</taxon>
        <taxon>Anatidae</taxon>
        <taxon>Anatinae</taxon>
        <taxon>Cairina</taxon>
    </lineage>
</organism>
<reference evidence="13" key="2">
    <citation type="submission" date="2025-09" db="UniProtKB">
        <authorList>
            <consortium name="Ensembl"/>
        </authorList>
    </citation>
    <scope>IDENTIFICATION</scope>
</reference>
<evidence type="ECO:0000313" key="13">
    <source>
        <dbReference type="Ensembl" id="ENSCMMP00000024566.1"/>
    </source>
</evidence>
<feature type="compositionally biased region" description="Pro residues" evidence="10">
    <location>
        <begin position="70"/>
        <end position="87"/>
    </location>
</feature>
<dbReference type="GO" id="GO:0005886">
    <property type="term" value="C:plasma membrane"/>
    <property type="evidence" value="ECO:0007669"/>
    <property type="project" value="TreeGrafter"/>
</dbReference>
<dbReference type="SUPFAM" id="SSF81324">
    <property type="entry name" value="Voltage-gated potassium channels"/>
    <property type="match status" value="2"/>
</dbReference>
<dbReference type="PANTHER" id="PTHR11003:SF31">
    <property type="entry name" value="POTASSIUM CHANNEL SUBFAMILY K MEMBER 7"/>
    <property type="match status" value="1"/>
</dbReference>
<evidence type="ECO:0000256" key="4">
    <source>
        <dbReference type="ARBA" id="ARBA00022958"/>
    </source>
</evidence>
<evidence type="ECO:0000256" key="5">
    <source>
        <dbReference type="ARBA" id="ARBA00022989"/>
    </source>
</evidence>
<keyword evidence="4" id="KW-0630">Potassium</keyword>
<evidence type="ECO:0000256" key="1">
    <source>
        <dbReference type="ARBA" id="ARBA00004141"/>
    </source>
</evidence>
<keyword evidence="3 9" id="KW-0812">Transmembrane</keyword>
<dbReference type="GO" id="GO:0030322">
    <property type="term" value="P:stabilization of membrane potential"/>
    <property type="evidence" value="ECO:0007669"/>
    <property type="project" value="TreeGrafter"/>
</dbReference>
<feature type="transmembrane region" description="Helical" evidence="11">
    <location>
        <begin position="232"/>
        <end position="254"/>
    </location>
</feature>
<dbReference type="Gene3D" id="1.10.287.70">
    <property type="match status" value="1"/>
</dbReference>
<evidence type="ECO:0000256" key="9">
    <source>
        <dbReference type="RuleBase" id="RU003857"/>
    </source>
</evidence>
<proteinExistence type="inferred from homology"/>
<feature type="region of interest" description="Disordered" evidence="10">
    <location>
        <begin position="110"/>
        <end position="130"/>
    </location>
</feature>
<feature type="transmembrane region" description="Helical" evidence="11">
    <location>
        <begin position="388"/>
        <end position="411"/>
    </location>
</feature>
<dbReference type="Ensembl" id="ENSCMMT00000026875.1">
    <property type="protein sequence ID" value="ENSCMMP00000024566.1"/>
    <property type="gene ID" value="ENSCMMG00000015215.1"/>
</dbReference>
<feature type="transmembrane region" description="Helical" evidence="11">
    <location>
        <begin position="352"/>
        <end position="376"/>
    </location>
</feature>
<evidence type="ECO:0000313" key="14">
    <source>
        <dbReference type="Proteomes" id="UP000694556"/>
    </source>
</evidence>
<protein>
    <recommendedName>
        <fullName evidence="12">Potassium channel domain-containing protein</fullName>
    </recommendedName>
</protein>
<feature type="transmembrane region" description="Helical" evidence="11">
    <location>
        <begin position="275"/>
        <end position="303"/>
    </location>
</feature>
<feature type="transmembrane region" description="Helical" evidence="11">
    <location>
        <begin position="154"/>
        <end position="177"/>
    </location>
</feature>
<dbReference type="AlphaFoldDB" id="A0A8C3GPJ5"/>
<accession>A0A8C3GPJ5</accession>
<evidence type="ECO:0000256" key="7">
    <source>
        <dbReference type="ARBA" id="ARBA00023136"/>
    </source>
</evidence>
<dbReference type="GO" id="GO:0022841">
    <property type="term" value="F:potassium ion leak channel activity"/>
    <property type="evidence" value="ECO:0007669"/>
    <property type="project" value="TreeGrafter"/>
</dbReference>